<dbReference type="Proteomes" id="UP000708208">
    <property type="component" value="Unassembled WGS sequence"/>
</dbReference>
<dbReference type="EMBL" id="CAJVCH010570985">
    <property type="protein sequence ID" value="CAG7836338.1"/>
    <property type="molecule type" value="Genomic_DNA"/>
</dbReference>
<dbReference type="AlphaFoldDB" id="A0A8J2PMC1"/>
<evidence type="ECO:0000256" key="1">
    <source>
        <dbReference type="SAM" id="Phobius"/>
    </source>
</evidence>
<comment type="caution">
    <text evidence="2">The sequence shown here is derived from an EMBL/GenBank/DDBJ whole genome shotgun (WGS) entry which is preliminary data.</text>
</comment>
<feature type="transmembrane region" description="Helical" evidence="1">
    <location>
        <begin position="42"/>
        <end position="59"/>
    </location>
</feature>
<proteinExistence type="predicted"/>
<keyword evidence="3" id="KW-1185">Reference proteome</keyword>
<sequence>MDFNIDRAFGVLKDELTALFMQAGELFTKNFQTEGIASKTEWFTWIFIFIMLGLLLALLRQKGIISTFNKDRTVAQEDEAEEVSMFTQEGIRRRSSYFLKLLEPDSERLSKTSLFTGHGEFKGIQSSSALGVDTSRNKKVDVSLLLASGSRKNK</sequence>
<reference evidence="2" key="1">
    <citation type="submission" date="2021-06" db="EMBL/GenBank/DDBJ databases">
        <authorList>
            <person name="Hodson N. C."/>
            <person name="Mongue J. A."/>
            <person name="Jaron S. K."/>
        </authorList>
    </citation>
    <scope>NUCLEOTIDE SEQUENCE</scope>
</reference>
<evidence type="ECO:0000313" key="3">
    <source>
        <dbReference type="Proteomes" id="UP000708208"/>
    </source>
</evidence>
<keyword evidence="1" id="KW-1133">Transmembrane helix</keyword>
<name>A0A8J2PMC1_9HEXA</name>
<keyword evidence="1" id="KW-0812">Transmembrane</keyword>
<organism evidence="2 3">
    <name type="scientific">Allacma fusca</name>
    <dbReference type="NCBI Taxonomy" id="39272"/>
    <lineage>
        <taxon>Eukaryota</taxon>
        <taxon>Metazoa</taxon>
        <taxon>Ecdysozoa</taxon>
        <taxon>Arthropoda</taxon>
        <taxon>Hexapoda</taxon>
        <taxon>Collembola</taxon>
        <taxon>Symphypleona</taxon>
        <taxon>Sminthuridae</taxon>
        <taxon>Allacma</taxon>
    </lineage>
</organism>
<evidence type="ECO:0000313" key="2">
    <source>
        <dbReference type="EMBL" id="CAG7836338.1"/>
    </source>
</evidence>
<protein>
    <submittedName>
        <fullName evidence="2">Uncharacterized protein</fullName>
    </submittedName>
</protein>
<gene>
    <name evidence="2" type="ORF">AFUS01_LOCUS45594</name>
</gene>
<accession>A0A8J2PMC1</accession>
<keyword evidence="1" id="KW-0472">Membrane</keyword>